<dbReference type="Proteomes" id="UP000262172">
    <property type="component" value="Unassembled WGS sequence"/>
</dbReference>
<evidence type="ECO:0000313" key="3">
    <source>
        <dbReference type="Proteomes" id="UP000262172"/>
    </source>
</evidence>
<proteinExistence type="predicted"/>
<feature type="transmembrane region" description="Helical" evidence="1">
    <location>
        <begin position="6"/>
        <end position="30"/>
    </location>
</feature>
<keyword evidence="1" id="KW-0472">Membrane</keyword>
<dbReference type="RefSeq" id="WP_116243059.1">
    <property type="nucleotide sequence ID" value="NZ_QUAB01000046.1"/>
</dbReference>
<reference evidence="2 3" key="1">
    <citation type="submission" date="2018-08" db="EMBL/GenBank/DDBJ databases">
        <title>Isolation, diversity and antifungal activity of Actinobacteria from cow dung.</title>
        <authorList>
            <person name="Ling L."/>
        </authorList>
    </citation>
    <scope>NUCLEOTIDE SEQUENCE [LARGE SCALE GENOMIC DNA]</scope>
    <source>
        <strain evidence="2 3">NEAU-LLE</strain>
    </source>
</reference>
<keyword evidence="1" id="KW-1133">Transmembrane helix</keyword>
<dbReference type="AlphaFoldDB" id="A0A371NRA7"/>
<sequence length="118" mass="12777">MNIWEFLGYLLWGTVVVSYLFALVLVLRTILMTHELSGWAKAVWVVLLFVLPVVSLAIWLIVRGNGAETAEDARDAGAPAPDGTTGSPADEIARAQALLDKGQISGEEFLRLKGLALK</sequence>
<name>A0A371NRA7_9MICO</name>
<keyword evidence="1" id="KW-0812">Transmembrane</keyword>
<comment type="caution">
    <text evidence="2">The sequence shown here is derived from an EMBL/GenBank/DDBJ whole genome shotgun (WGS) entry which is preliminary data.</text>
</comment>
<protein>
    <recommendedName>
        <fullName evidence="4">Cardiolipin synthase N-terminal domain-containing protein</fullName>
    </recommendedName>
</protein>
<evidence type="ECO:0008006" key="4">
    <source>
        <dbReference type="Google" id="ProtNLM"/>
    </source>
</evidence>
<dbReference type="EMBL" id="QUAB01000046">
    <property type="protein sequence ID" value="REJ04660.1"/>
    <property type="molecule type" value="Genomic_DNA"/>
</dbReference>
<evidence type="ECO:0000256" key="1">
    <source>
        <dbReference type="SAM" id="Phobius"/>
    </source>
</evidence>
<dbReference type="OrthoDB" id="7596142at2"/>
<feature type="transmembrane region" description="Helical" evidence="1">
    <location>
        <begin position="42"/>
        <end position="62"/>
    </location>
</feature>
<organism evidence="2 3">
    <name type="scientific">Microbacterium bovistercoris</name>
    <dbReference type="NCBI Taxonomy" id="2293570"/>
    <lineage>
        <taxon>Bacteria</taxon>
        <taxon>Bacillati</taxon>
        <taxon>Actinomycetota</taxon>
        <taxon>Actinomycetes</taxon>
        <taxon>Micrococcales</taxon>
        <taxon>Microbacteriaceae</taxon>
        <taxon>Microbacterium</taxon>
    </lineage>
</organism>
<gene>
    <name evidence="2" type="ORF">DY023_14610</name>
</gene>
<evidence type="ECO:0000313" key="2">
    <source>
        <dbReference type="EMBL" id="REJ04660.1"/>
    </source>
</evidence>
<accession>A0A371NRA7</accession>
<keyword evidence="3" id="KW-1185">Reference proteome</keyword>